<keyword evidence="3" id="KW-0614">Plasmid</keyword>
<reference evidence="3" key="1">
    <citation type="submission" date="2018-09" db="EMBL/GenBank/DDBJ databases">
        <authorList>
            <person name="Yuan Q."/>
            <person name="Jiang X."/>
            <person name="Jing Y."/>
            <person name="Cheng Q."/>
            <person name="Zhou D."/>
        </authorList>
    </citation>
    <scope>NUCLEOTIDE SEQUENCE</scope>
    <source>
        <strain evidence="3">150707804</strain>
        <plasmid evidence="3">p707804-1FII</plasmid>
    </source>
</reference>
<accession>A0A482M0M5</accession>
<dbReference type="InterPro" id="IPR049251">
    <property type="entry name" value="DUF6884"/>
</dbReference>
<geneLocation type="plasmid" evidence="3">
    <name>p707804-1FII</name>
</geneLocation>
<dbReference type="EMBL" id="MH909330">
    <property type="protein sequence ID" value="QBQ66622.1"/>
    <property type="molecule type" value="Genomic_DNA"/>
</dbReference>
<evidence type="ECO:0000313" key="2">
    <source>
        <dbReference type="EMBL" id="MDC6640980.1"/>
    </source>
</evidence>
<evidence type="ECO:0000259" key="1">
    <source>
        <dbReference type="Pfam" id="PF21818"/>
    </source>
</evidence>
<reference evidence="2" key="2">
    <citation type="journal article" date="2023" name="Genes Genomics">
        <title>Genomic insights of Leclercia adecarboxylata strains linked to an outbreak in public hospitals in Mexico.</title>
        <authorList>
            <person name="Barrios-Villa E."/>
            <person name="Pacheco-Flores B."/>
            <person name="Lozano-Zarain P."/>
            <person name="Del Campo-Ortega R."/>
            <person name="de Jesus Ascencio-Montiel I."/>
            <person name="Gonzalez-Leon M."/>
            <person name="Camorlinga-Ponce M."/>
            <person name="Gaytan Cervantes F.J."/>
            <person name="Gonzalez Torres C."/>
            <person name="Aguilar E."/>
            <person name="Gonzalez Ibarra J."/>
            <person name="Torres Lopez F.J."/>
            <person name="Rosas-Vargas H."/>
            <person name="Gonzalez-Bonilla C.R."/>
            <person name="Del Carmen Rocha-Gracia R."/>
        </authorList>
    </citation>
    <scope>NUCLEOTIDE SEQUENCE</scope>
    <source>
        <strain evidence="2">Lac40</strain>
    </source>
</reference>
<proteinExistence type="predicted"/>
<organism evidence="3">
    <name type="scientific">Leclercia adecarboxylata</name>
    <dbReference type="NCBI Taxonomy" id="83655"/>
    <lineage>
        <taxon>Bacteria</taxon>
        <taxon>Pseudomonadati</taxon>
        <taxon>Pseudomonadota</taxon>
        <taxon>Gammaproteobacteria</taxon>
        <taxon>Enterobacterales</taxon>
        <taxon>Enterobacteriaceae</taxon>
        <taxon>Leclercia</taxon>
    </lineage>
</organism>
<evidence type="ECO:0000313" key="3">
    <source>
        <dbReference type="EMBL" id="QBQ66622.1"/>
    </source>
</evidence>
<name>A0A482M0M5_9ENTR</name>
<dbReference type="EMBL" id="JAOURS010000038">
    <property type="protein sequence ID" value="MDC6640980.1"/>
    <property type="molecule type" value="Genomic_DNA"/>
</dbReference>
<gene>
    <name evidence="2" type="ORF">OEZ79_22390</name>
</gene>
<protein>
    <recommendedName>
        <fullName evidence="1">DUF6884 domain-containing protein</fullName>
    </recommendedName>
</protein>
<dbReference type="RefSeq" id="WP_208690817.1">
    <property type="nucleotide sequence ID" value="NZ_CP060824.1"/>
</dbReference>
<dbReference type="Pfam" id="PF21818">
    <property type="entry name" value="DUF6884"/>
    <property type="match status" value="1"/>
</dbReference>
<dbReference type="AlphaFoldDB" id="A0A482M0M5"/>
<feature type="domain" description="DUF6884" evidence="1">
    <location>
        <begin position="56"/>
        <end position="172"/>
    </location>
</feature>
<sequence length="227" mass="25147">MTTRPVPSKLHLIITCTRRKTVAAGSTVFPEERDAVIAYEAWLKILEQALSKQPFMTAGDLYSGQHWQRAVTATESTGAEMWVLSAGLGLLHINDRVVPYEATFSSMRFCHRSMWSLLSSSSPMERRCTSLRELMHQCPHDRFIVAASPVYLKAVEEDLYAGSNGLASLEQLSIVTSKGYKGCLSNNVTLTSAAMMSELNTNMTGLNISHAVKILNRQHVRVTRNAA</sequence>
<dbReference type="Proteomes" id="UP001149314">
    <property type="component" value="Unassembled WGS sequence"/>
</dbReference>